<proteinExistence type="predicted"/>
<dbReference type="Gene3D" id="1.10.260.40">
    <property type="entry name" value="lambda repressor-like DNA-binding domains"/>
    <property type="match status" value="1"/>
</dbReference>
<protein>
    <recommendedName>
        <fullName evidence="1">HTH cro/C1-type domain-containing protein</fullName>
    </recommendedName>
</protein>
<dbReference type="AlphaFoldDB" id="A0A806KG15"/>
<dbReference type="InterPro" id="IPR010744">
    <property type="entry name" value="Phage_CI_N"/>
</dbReference>
<dbReference type="Pfam" id="PF07022">
    <property type="entry name" value="Phage_CI_repr"/>
    <property type="match status" value="1"/>
</dbReference>
<dbReference type="SMART" id="SM00530">
    <property type="entry name" value="HTH_XRE"/>
    <property type="match status" value="1"/>
</dbReference>
<evidence type="ECO:0000259" key="1">
    <source>
        <dbReference type="PROSITE" id="PS50943"/>
    </source>
</evidence>
<accession>A0A806KG15</accession>
<sequence>MFLMGFKENLKAELAFQDMQVKELSDTTGISRHTIGNYLSVRERIPTADVAVKIAKALGVSVEYLVTGEESQLEKPLLAAEIRALVQNFKLLSENDRKMIIAITQLYKNQGRKS</sequence>
<feature type="domain" description="HTH cro/C1-type" evidence="1">
    <location>
        <begin position="10"/>
        <end position="65"/>
    </location>
</feature>
<name>A0A806KG15_9BACT</name>
<dbReference type="InterPro" id="IPR001387">
    <property type="entry name" value="Cro/C1-type_HTH"/>
</dbReference>
<dbReference type="SUPFAM" id="SSF47413">
    <property type="entry name" value="lambda repressor-like DNA-binding domains"/>
    <property type="match status" value="1"/>
</dbReference>
<evidence type="ECO:0000313" key="2">
    <source>
        <dbReference type="EMBL" id="AGS51933.1"/>
    </source>
</evidence>
<dbReference type="EMBL" id="JQ844178">
    <property type="protein sequence ID" value="AGS51933.1"/>
    <property type="molecule type" value="Genomic_DNA"/>
</dbReference>
<dbReference type="InterPro" id="IPR010982">
    <property type="entry name" value="Lambda_DNA-bd_dom_sf"/>
</dbReference>
<dbReference type="PROSITE" id="PS50943">
    <property type="entry name" value="HTH_CROC1"/>
    <property type="match status" value="1"/>
</dbReference>
<dbReference type="GO" id="GO:0045892">
    <property type="term" value="P:negative regulation of DNA-templated transcription"/>
    <property type="evidence" value="ECO:0007669"/>
    <property type="project" value="InterPro"/>
</dbReference>
<dbReference type="CDD" id="cd00093">
    <property type="entry name" value="HTH_XRE"/>
    <property type="match status" value="1"/>
</dbReference>
<reference evidence="2" key="1">
    <citation type="submission" date="2012-03" db="EMBL/GenBank/DDBJ databases">
        <title>Functional metagenomics reveals considerable lignocellulase gene clusters in the gut microbiome of a wood-feeding higher termite.</title>
        <authorList>
            <person name="Liu N."/>
        </authorList>
    </citation>
    <scope>NUCLEOTIDE SEQUENCE</scope>
</reference>
<dbReference type="GO" id="GO:0003677">
    <property type="term" value="F:DNA binding"/>
    <property type="evidence" value="ECO:0007669"/>
    <property type="project" value="InterPro"/>
</dbReference>
<organism evidence="2">
    <name type="scientific">uncultured bacterium contig00003</name>
    <dbReference type="NCBI Taxonomy" id="1181495"/>
    <lineage>
        <taxon>Bacteria</taxon>
        <taxon>environmental samples</taxon>
    </lineage>
</organism>